<dbReference type="GO" id="GO:0003723">
    <property type="term" value="F:RNA binding"/>
    <property type="evidence" value="ECO:0007669"/>
    <property type="project" value="InterPro"/>
</dbReference>
<keyword evidence="4" id="KW-1185">Reference proteome</keyword>
<evidence type="ECO:0000313" key="3">
    <source>
        <dbReference type="EMBL" id="EEF27768.1"/>
    </source>
</evidence>
<dbReference type="Proteomes" id="UP000008311">
    <property type="component" value="Unassembled WGS sequence"/>
</dbReference>
<dbReference type="AlphaFoldDB" id="B9T8P8"/>
<dbReference type="InterPro" id="IPR046848">
    <property type="entry name" value="E_motif"/>
</dbReference>
<dbReference type="STRING" id="3988.B9T8P8"/>
<dbReference type="Pfam" id="PF01535">
    <property type="entry name" value="PPR"/>
    <property type="match status" value="4"/>
</dbReference>
<dbReference type="EMBL" id="EQ975150">
    <property type="protein sequence ID" value="EEF27768.1"/>
    <property type="molecule type" value="Genomic_DNA"/>
</dbReference>
<keyword evidence="1" id="KW-0677">Repeat</keyword>
<dbReference type="InterPro" id="IPR046960">
    <property type="entry name" value="PPR_At4g14850-like_plant"/>
</dbReference>
<accession>B9T8P8</accession>
<feature type="repeat" description="PPR" evidence="2">
    <location>
        <begin position="271"/>
        <end position="301"/>
    </location>
</feature>
<evidence type="ECO:0000256" key="1">
    <source>
        <dbReference type="ARBA" id="ARBA00022737"/>
    </source>
</evidence>
<gene>
    <name evidence="3" type="ORF">RCOM_0291350</name>
</gene>
<dbReference type="NCBIfam" id="TIGR00756">
    <property type="entry name" value="PPR"/>
    <property type="match status" value="3"/>
</dbReference>
<name>B9T8P8_RICCO</name>
<feature type="repeat" description="PPR" evidence="2">
    <location>
        <begin position="170"/>
        <end position="204"/>
    </location>
</feature>
<dbReference type="PANTHER" id="PTHR47926">
    <property type="entry name" value="PENTATRICOPEPTIDE REPEAT-CONTAINING PROTEIN"/>
    <property type="match status" value="1"/>
</dbReference>
<organism evidence="3 4">
    <name type="scientific">Ricinus communis</name>
    <name type="common">Castor bean</name>
    <dbReference type="NCBI Taxonomy" id="3988"/>
    <lineage>
        <taxon>Eukaryota</taxon>
        <taxon>Viridiplantae</taxon>
        <taxon>Streptophyta</taxon>
        <taxon>Embryophyta</taxon>
        <taxon>Tracheophyta</taxon>
        <taxon>Spermatophyta</taxon>
        <taxon>Magnoliopsida</taxon>
        <taxon>eudicotyledons</taxon>
        <taxon>Gunneridae</taxon>
        <taxon>Pentapetalae</taxon>
        <taxon>rosids</taxon>
        <taxon>fabids</taxon>
        <taxon>Malpighiales</taxon>
        <taxon>Euphorbiaceae</taxon>
        <taxon>Acalyphoideae</taxon>
        <taxon>Acalypheae</taxon>
        <taxon>Ricinus</taxon>
    </lineage>
</organism>
<proteinExistence type="predicted"/>
<dbReference type="GO" id="GO:0009451">
    <property type="term" value="P:RNA modification"/>
    <property type="evidence" value="ECO:0000318"/>
    <property type="project" value="GO_Central"/>
</dbReference>
<reference evidence="4" key="1">
    <citation type="journal article" date="2010" name="Nat. Biotechnol.">
        <title>Draft genome sequence of the oilseed species Ricinus communis.</title>
        <authorList>
            <person name="Chan A.P."/>
            <person name="Crabtree J."/>
            <person name="Zhao Q."/>
            <person name="Lorenzi H."/>
            <person name="Orvis J."/>
            <person name="Puiu D."/>
            <person name="Melake-Berhan A."/>
            <person name="Jones K.M."/>
            <person name="Redman J."/>
            <person name="Chen G."/>
            <person name="Cahoon E.B."/>
            <person name="Gedil M."/>
            <person name="Stanke M."/>
            <person name="Haas B.J."/>
            <person name="Wortman J.R."/>
            <person name="Fraser-Liggett C.M."/>
            <person name="Ravel J."/>
            <person name="Rabinowicz P.D."/>
        </authorList>
    </citation>
    <scope>NUCLEOTIDE SEQUENCE [LARGE SCALE GENOMIC DNA]</scope>
    <source>
        <strain evidence="4">cv. Hale</strain>
    </source>
</reference>
<dbReference type="PANTHER" id="PTHR47926:SF406">
    <property type="entry name" value="REPEAT (PPR) SUPERFAMILY PROTEIN, PUTATIVE-RELATED"/>
    <property type="match status" value="1"/>
</dbReference>
<dbReference type="FunFam" id="1.25.40.10:FF:000606">
    <property type="entry name" value="Putative pentatricopeptide repeat-containing protein"/>
    <property type="match status" value="1"/>
</dbReference>
<dbReference type="InterPro" id="IPR002885">
    <property type="entry name" value="PPR_rpt"/>
</dbReference>
<feature type="repeat" description="PPR" evidence="2">
    <location>
        <begin position="108"/>
        <end position="142"/>
    </location>
</feature>
<dbReference type="eggNOG" id="KOG4197">
    <property type="taxonomic scope" value="Eukaryota"/>
</dbReference>
<dbReference type="FunFam" id="1.25.40.10:FF:001486">
    <property type="entry name" value="Pentatricopeptide repeat-containing protein mitochondrial"/>
    <property type="match status" value="1"/>
</dbReference>
<evidence type="ECO:0000313" key="4">
    <source>
        <dbReference type="Proteomes" id="UP000008311"/>
    </source>
</evidence>
<evidence type="ECO:0000256" key="2">
    <source>
        <dbReference type="PROSITE-ProRule" id="PRU00708"/>
    </source>
</evidence>
<dbReference type="InterPro" id="IPR011990">
    <property type="entry name" value="TPR-like_helical_dom_sf"/>
</dbReference>
<sequence>MSTKSLKTLDLGTLLHKVALTGHFRKALGLFLQLNRSDVCPDAYSFTVALSACGQLSMLQFGRSIHCKIVKCSSDCGVVVGNCLIDMYGKCASVKEATWVFDKLIDKDIISWNSVIAACARNGRLELAYNFFCQMPELDTISYNEVINGIAQFGNIEDAIAILLNMPHSNSSSWNSVITAYVNRNQAREALEFFTKMHSSDIKKDEYTYSVILSGVAGAAAWKWGMLIHCCAIKGGWDTSVVVGSALIDMYSKCGQVKSAESMFQSLPVRNLITWNAMISGYAHNGNSYEMIQHFEEMKMVEDLKPDSVTFLNVISACSNTEVPLQKAVHYFESMINDYMIEPTIEHCCSMIRLMGQRGEVWQAKRMIYELAFGSCGVVWRALLSACGACRNLKVAKIAAAKVIELEGDDDYVYVTMSNIFASYGQWEDVSKVRKIMRQREVKKEVGRSWIEVEMVAP</sequence>
<protein>
    <submittedName>
        <fullName evidence="3">Pentatricopeptide repeat-containing protein, putative</fullName>
    </submittedName>
</protein>
<dbReference type="Pfam" id="PF13041">
    <property type="entry name" value="PPR_2"/>
    <property type="match status" value="2"/>
</dbReference>
<dbReference type="PROSITE" id="PS51375">
    <property type="entry name" value="PPR"/>
    <property type="match status" value="3"/>
</dbReference>
<dbReference type="FunCoup" id="B9T8P8">
    <property type="interactions" value="91"/>
</dbReference>
<dbReference type="InParanoid" id="B9T8P8"/>
<dbReference type="Gene3D" id="1.25.40.10">
    <property type="entry name" value="Tetratricopeptide repeat domain"/>
    <property type="match status" value="4"/>
</dbReference>
<dbReference type="FunFam" id="1.25.40.10:FF:000090">
    <property type="entry name" value="Pentatricopeptide repeat-containing protein, chloroplastic"/>
    <property type="match status" value="1"/>
</dbReference>
<dbReference type="Pfam" id="PF20431">
    <property type="entry name" value="E_motif"/>
    <property type="match status" value="1"/>
</dbReference>